<dbReference type="InterPro" id="IPR024109">
    <property type="entry name" value="Trp-tRNA-ligase_bac-type"/>
</dbReference>
<dbReference type="SUPFAM" id="SSF52374">
    <property type="entry name" value="Nucleotidylyl transferase"/>
    <property type="match status" value="1"/>
</dbReference>
<protein>
    <recommendedName>
        <fullName evidence="3">tryptophan--tRNA ligase</fullName>
        <ecNumber evidence="3">6.1.1.2</ecNumber>
    </recommendedName>
    <alternativeName>
        <fullName evidence="9">Tryptophanyl-tRNA synthetase</fullName>
    </alternativeName>
</protein>
<dbReference type="EC" id="6.1.1.2" evidence="3"/>
<keyword evidence="5 11" id="KW-0547">Nucleotide-binding</keyword>
<evidence type="ECO:0000256" key="2">
    <source>
        <dbReference type="ARBA" id="ARBA00005594"/>
    </source>
</evidence>
<dbReference type="EMBL" id="GFPF01012903">
    <property type="protein sequence ID" value="MAA24049.1"/>
    <property type="molecule type" value="Transcribed_RNA"/>
</dbReference>
<dbReference type="InterPro" id="IPR014729">
    <property type="entry name" value="Rossmann-like_a/b/a_fold"/>
</dbReference>
<dbReference type="HAMAP" id="MF_00140_B">
    <property type="entry name" value="Trp_tRNA_synth_B"/>
    <property type="match status" value="1"/>
</dbReference>
<evidence type="ECO:0000256" key="6">
    <source>
        <dbReference type="ARBA" id="ARBA00022840"/>
    </source>
</evidence>
<dbReference type="GO" id="GO:0070183">
    <property type="term" value="P:mitochondrial tryptophanyl-tRNA aminoacylation"/>
    <property type="evidence" value="ECO:0007669"/>
    <property type="project" value="TreeGrafter"/>
</dbReference>
<dbReference type="AlphaFoldDB" id="A0A224Z6Z4"/>
<dbReference type="NCBIfam" id="TIGR00233">
    <property type="entry name" value="trpS"/>
    <property type="match status" value="1"/>
</dbReference>
<evidence type="ECO:0000256" key="4">
    <source>
        <dbReference type="ARBA" id="ARBA00022598"/>
    </source>
</evidence>
<proteinExistence type="inferred from homology"/>
<dbReference type="InterPro" id="IPR002305">
    <property type="entry name" value="aa-tRNA-synth_Ic"/>
</dbReference>
<keyword evidence="6 11" id="KW-0067">ATP-binding</keyword>
<evidence type="ECO:0000256" key="7">
    <source>
        <dbReference type="ARBA" id="ARBA00022917"/>
    </source>
</evidence>
<reference evidence="12" key="1">
    <citation type="journal article" date="2017" name="Parasit. Vectors">
        <title>Sialotranscriptomics of Rhipicephalus zambeziensis reveals intricate expression profiles of secretory proteins and suggests tight temporal transcriptional regulation during blood-feeding.</title>
        <authorList>
            <person name="de Castro M.H."/>
            <person name="de Klerk D."/>
            <person name="Pienaar R."/>
            <person name="Rees D.J.G."/>
            <person name="Mans B.J."/>
        </authorList>
    </citation>
    <scope>NUCLEOTIDE SEQUENCE</scope>
    <source>
        <tissue evidence="12">Salivary glands</tissue>
    </source>
</reference>
<evidence type="ECO:0000256" key="10">
    <source>
        <dbReference type="ARBA" id="ARBA00049929"/>
    </source>
</evidence>
<dbReference type="PANTHER" id="PTHR43766">
    <property type="entry name" value="TRYPTOPHAN--TRNA LIGASE, MITOCHONDRIAL"/>
    <property type="match status" value="1"/>
</dbReference>
<keyword evidence="8 11" id="KW-0030">Aminoacyl-tRNA synthetase</keyword>
<dbReference type="InterPro" id="IPR002306">
    <property type="entry name" value="Trp-tRNA-ligase"/>
</dbReference>
<name>A0A224Z6Z4_9ACAR</name>
<dbReference type="Pfam" id="PF00579">
    <property type="entry name" value="tRNA-synt_1b"/>
    <property type="match status" value="1"/>
</dbReference>
<evidence type="ECO:0000256" key="3">
    <source>
        <dbReference type="ARBA" id="ARBA00013161"/>
    </source>
</evidence>
<dbReference type="Gene3D" id="1.10.240.10">
    <property type="entry name" value="Tyrosyl-Transfer RNA Synthetase"/>
    <property type="match status" value="1"/>
</dbReference>
<dbReference type="GO" id="GO:0005759">
    <property type="term" value="C:mitochondrial matrix"/>
    <property type="evidence" value="ECO:0007669"/>
    <property type="project" value="TreeGrafter"/>
</dbReference>
<accession>A0A224Z6Z4</accession>
<dbReference type="PRINTS" id="PR01039">
    <property type="entry name" value="TRNASYNTHTRP"/>
</dbReference>
<evidence type="ECO:0000313" key="12">
    <source>
        <dbReference type="EMBL" id="MAA24049.1"/>
    </source>
</evidence>
<dbReference type="CDD" id="cd00806">
    <property type="entry name" value="TrpRS_core"/>
    <property type="match status" value="1"/>
</dbReference>
<evidence type="ECO:0000256" key="11">
    <source>
        <dbReference type="RuleBase" id="RU363036"/>
    </source>
</evidence>
<dbReference type="InterPro" id="IPR001412">
    <property type="entry name" value="aa-tRNA-synth_I_CS"/>
</dbReference>
<dbReference type="InterPro" id="IPR050203">
    <property type="entry name" value="Trp-tRNA_synthetase"/>
</dbReference>
<sequence length="403" mass="44765">MLIANGSATCRLCSRIASFRDRLCCSRLISRCFATANEQQQSLPSAKRKRQPPVSFPDRVFSGIQPSGVPHLGNYFGAIQKWKTLQDSGSDCIFSVVDLHSITKPHYDPDKLRENIEFMTASLLACGIDPERCILFLQSQIPEHAELSWILGCLLTTARLQHLPTLKDKTAGMKETPLGLYLYPVLQSADVLLYKATQVPVGKDQLPHIFLVQDTAELFNKRFGLVFPRPEALLAVSGEAGRLRHLRDPTKKMSKSSDDPRSYVALDDPPDAVRKKIKRAITDCTSKVTYEPESRPGVANLVTLHSLLTGLSPEEVCLQAEGLDTGQFKLVVADAAVSFLEPIQQRMREHLSDRARLWNILEEGSRRARQIAIRTIDEVHRASGMAPLLVKDSAKPLAQTASC</sequence>
<dbReference type="PANTHER" id="PTHR43766:SF1">
    <property type="entry name" value="TRYPTOPHAN--TRNA LIGASE, MITOCHONDRIAL"/>
    <property type="match status" value="1"/>
</dbReference>
<dbReference type="GO" id="GO:0004830">
    <property type="term" value="F:tryptophan-tRNA ligase activity"/>
    <property type="evidence" value="ECO:0007669"/>
    <property type="project" value="UniProtKB-EC"/>
</dbReference>
<dbReference type="PROSITE" id="PS00178">
    <property type="entry name" value="AA_TRNA_LIGASE_I"/>
    <property type="match status" value="1"/>
</dbReference>
<keyword evidence="4 11" id="KW-0436">Ligase</keyword>
<keyword evidence="7 11" id="KW-0648">Protein biosynthesis</keyword>
<evidence type="ECO:0000256" key="5">
    <source>
        <dbReference type="ARBA" id="ARBA00022741"/>
    </source>
</evidence>
<comment type="subcellular location">
    <subcellularLocation>
        <location evidence="1">Mitochondrion</location>
    </subcellularLocation>
</comment>
<dbReference type="GO" id="GO:0005524">
    <property type="term" value="F:ATP binding"/>
    <property type="evidence" value="ECO:0007669"/>
    <property type="project" value="UniProtKB-KW"/>
</dbReference>
<dbReference type="Gene3D" id="3.40.50.620">
    <property type="entry name" value="HUPs"/>
    <property type="match status" value="1"/>
</dbReference>
<evidence type="ECO:0000256" key="1">
    <source>
        <dbReference type="ARBA" id="ARBA00004173"/>
    </source>
</evidence>
<dbReference type="FunFam" id="1.10.240.10:FF:000002">
    <property type="entry name" value="Tryptophan--tRNA ligase"/>
    <property type="match status" value="1"/>
</dbReference>
<comment type="similarity">
    <text evidence="2 11">Belongs to the class-I aminoacyl-tRNA synthetase family.</text>
</comment>
<evidence type="ECO:0000256" key="9">
    <source>
        <dbReference type="ARBA" id="ARBA00030268"/>
    </source>
</evidence>
<organism evidence="12">
    <name type="scientific">Rhipicephalus zambeziensis</name>
    <dbReference type="NCBI Taxonomy" id="60191"/>
    <lineage>
        <taxon>Eukaryota</taxon>
        <taxon>Metazoa</taxon>
        <taxon>Ecdysozoa</taxon>
        <taxon>Arthropoda</taxon>
        <taxon>Chelicerata</taxon>
        <taxon>Arachnida</taxon>
        <taxon>Acari</taxon>
        <taxon>Parasitiformes</taxon>
        <taxon>Ixodida</taxon>
        <taxon>Ixodoidea</taxon>
        <taxon>Ixodidae</taxon>
        <taxon>Rhipicephalinae</taxon>
        <taxon>Rhipicephalus</taxon>
        <taxon>Rhipicephalus</taxon>
    </lineage>
</organism>
<evidence type="ECO:0000256" key="8">
    <source>
        <dbReference type="ARBA" id="ARBA00023146"/>
    </source>
</evidence>
<comment type="catalytic activity">
    <reaction evidence="10">
        <text>tRNA(Trp) + L-tryptophan + ATP = L-tryptophyl-tRNA(Trp) + AMP + diphosphate + H(+)</text>
        <dbReference type="Rhea" id="RHEA:24080"/>
        <dbReference type="Rhea" id="RHEA-COMP:9671"/>
        <dbReference type="Rhea" id="RHEA-COMP:9705"/>
        <dbReference type="ChEBI" id="CHEBI:15378"/>
        <dbReference type="ChEBI" id="CHEBI:30616"/>
        <dbReference type="ChEBI" id="CHEBI:33019"/>
        <dbReference type="ChEBI" id="CHEBI:57912"/>
        <dbReference type="ChEBI" id="CHEBI:78442"/>
        <dbReference type="ChEBI" id="CHEBI:78535"/>
        <dbReference type="ChEBI" id="CHEBI:456215"/>
        <dbReference type="EC" id="6.1.1.2"/>
    </reaction>
</comment>